<proteinExistence type="inferred from homology"/>
<dbReference type="Proteomes" id="UP000220102">
    <property type="component" value="Unassembled WGS sequence"/>
</dbReference>
<evidence type="ECO:0000256" key="1">
    <source>
        <dbReference type="ARBA" id="ARBA00006217"/>
    </source>
</evidence>
<gene>
    <name evidence="4" type="ORF">CRI94_10785</name>
</gene>
<dbReference type="RefSeq" id="WP_098075719.1">
    <property type="nucleotide sequence ID" value="NZ_PDEQ01000005.1"/>
</dbReference>
<dbReference type="Gene3D" id="3.40.1050.10">
    <property type="entry name" value="Carbonic anhydrase"/>
    <property type="match status" value="1"/>
</dbReference>
<feature type="binding site" evidence="2">
    <location>
        <position position="92"/>
    </location>
    <ligand>
        <name>Zn(2+)</name>
        <dbReference type="ChEBI" id="CHEBI:29105"/>
    </ligand>
</feature>
<dbReference type="NCBIfam" id="NF011765">
    <property type="entry name" value="PRK15219.1"/>
    <property type="match status" value="1"/>
</dbReference>
<comment type="similarity">
    <text evidence="1">Belongs to the beta-class carbonic anhydrase family.</text>
</comment>
<evidence type="ECO:0000313" key="4">
    <source>
        <dbReference type="EMBL" id="PEN13127.1"/>
    </source>
</evidence>
<accession>A0A2A8CX34</accession>
<dbReference type="OrthoDB" id="9797527at2"/>
<dbReference type="PANTHER" id="PTHR11002">
    <property type="entry name" value="CARBONIC ANHYDRASE"/>
    <property type="match status" value="1"/>
</dbReference>
<evidence type="ECO:0000256" key="3">
    <source>
        <dbReference type="SAM" id="SignalP"/>
    </source>
</evidence>
<comment type="caution">
    <text evidence="4">The sequence shown here is derived from an EMBL/GenBank/DDBJ whole genome shotgun (WGS) entry which is preliminary data.</text>
</comment>
<keyword evidence="3" id="KW-0732">Signal</keyword>
<keyword evidence="2" id="KW-0479">Metal-binding</keyword>
<sequence length="248" mass="26704">MRRILFLFSLLLVIQTGVAVAQEKPDVSDRDLTQALTKEMQAALTPMDVIQLLKDGNQRFINDEALERNFLEQVAQTAEGQYPMAAVLGCIDSRVPHEIIFDKGVGDIFSARVAGNFINTDILGSLEFAAAVAGSKVIVVLGHSECGAVKGACDQVELGNLTSTLANIAPAIYSVTDVEGERNSSNKAFVDAVAHENVDITVQNIVDRSPVIRDLVEKGELIVVGAMHNVTSGEVTFFEDNMLTADTL</sequence>
<dbReference type="AlphaFoldDB" id="A0A2A8CX34"/>
<dbReference type="PANTHER" id="PTHR11002:SF79">
    <property type="entry name" value="CARBONIC ANHYDRASE 2"/>
    <property type="match status" value="1"/>
</dbReference>
<dbReference type="SUPFAM" id="SSF53056">
    <property type="entry name" value="beta-carbonic anhydrase, cab"/>
    <property type="match status" value="1"/>
</dbReference>
<comment type="cofactor">
    <cofactor evidence="2">
        <name>Zn(2+)</name>
        <dbReference type="ChEBI" id="CHEBI:29105"/>
    </cofactor>
    <text evidence="2">Binds 1 zinc ion per subunit.</text>
</comment>
<keyword evidence="2" id="KW-0862">Zinc</keyword>
<reference evidence="4 5" key="1">
    <citation type="submission" date="2017-10" db="EMBL/GenBank/DDBJ databases">
        <title>Draft genome of Longibacter Salinarum.</title>
        <authorList>
            <person name="Goh K.M."/>
            <person name="Shamsir M.S."/>
            <person name="Lim S.W."/>
        </authorList>
    </citation>
    <scope>NUCLEOTIDE SEQUENCE [LARGE SCALE GENOMIC DNA]</scope>
    <source>
        <strain evidence="4 5">KCTC 52045</strain>
    </source>
</reference>
<evidence type="ECO:0000256" key="2">
    <source>
        <dbReference type="PIRSR" id="PIRSR601765-1"/>
    </source>
</evidence>
<dbReference type="CDD" id="cd03378">
    <property type="entry name" value="beta_CA_cladeC"/>
    <property type="match status" value="1"/>
</dbReference>
<evidence type="ECO:0000313" key="5">
    <source>
        <dbReference type="Proteomes" id="UP000220102"/>
    </source>
</evidence>
<feature type="signal peptide" evidence="3">
    <location>
        <begin position="1"/>
        <end position="21"/>
    </location>
</feature>
<dbReference type="InterPro" id="IPR001765">
    <property type="entry name" value="Carbonic_anhydrase"/>
</dbReference>
<dbReference type="InterPro" id="IPR036874">
    <property type="entry name" value="Carbonic_anhydrase_sf"/>
</dbReference>
<keyword evidence="5" id="KW-1185">Reference proteome</keyword>
<feature type="chain" id="PRO_5013015584" evidence="3">
    <location>
        <begin position="22"/>
        <end position="248"/>
    </location>
</feature>
<organism evidence="4 5">
    <name type="scientific">Longibacter salinarum</name>
    <dbReference type="NCBI Taxonomy" id="1850348"/>
    <lineage>
        <taxon>Bacteria</taxon>
        <taxon>Pseudomonadati</taxon>
        <taxon>Rhodothermota</taxon>
        <taxon>Rhodothermia</taxon>
        <taxon>Rhodothermales</taxon>
        <taxon>Salisaetaceae</taxon>
        <taxon>Longibacter</taxon>
    </lineage>
</organism>
<protein>
    <submittedName>
        <fullName evidence="4">Carbonic anhydrase</fullName>
    </submittedName>
</protein>
<feature type="binding site" evidence="2">
    <location>
        <position position="143"/>
    </location>
    <ligand>
        <name>Zn(2+)</name>
        <dbReference type="ChEBI" id="CHEBI:29105"/>
    </ligand>
</feature>
<feature type="binding site" evidence="2">
    <location>
        <position position="90"/>
    </location>
    <ligand>
        <name>Zn(2+)</name>
        <dbReference type="ChEBI" id="CHEBI:29105"/>
    </ligand>
</feature>
<dbReference type="EMBL" id="PDEQ01000005">
    <property type="protein sequence ID" value="PEN13127.1"/>
    <property type="molecule type" value="Genomic_DNA"/>
</dbReference>
<name>A0A2A8CX34_9BACT</name>
<dbReference type="GO" id="GO:0008270">
    <property type="term" value="F:zinc ion binding"/>
    <property type="evidence" value="ECO:0007669"/>
    <property type="project" value="InterPro"/>
</dbReference>
<feature type="binding site" evidence="2">
    <location>
        <position position="146"/>
    </location>
    <ligand>
        <name>Zn(2+)</name>
        <dbReference type="ChEBI" id="CHEBI:29105"/>
    </ligand>
</feature>
<dbReference type="GO" id="GO:0004089">
    <property type="term" value="F:carbonate dehydratase activity"/>
    <property type="evidence" value="ECO:0007669"/>
    <property type="project" value="InterPro"/>
</dbReference>
<dbReference type="SMART" id="SM00947">
    <property type="entry name" value="Pro_CA"/>
    <property type="match status" value="1"/>
</dbReference>
<dbReference type="Pfam" id="PF00484">
    <property type="entry name" value="Pro_CA"/>
    <property type="match status" value="1"/>
</dbReference>